<dbReference type="GO" id="GO:0005886">
    <property type="term" value="C:plasma membrane"/>
    <property type="evidence" value="ECO:0007669"/>
    <property type="project" value="UniProtKB-SubCell"/>
</dbReference>
<evidence type="ECO:0000256" key="4">
    <source>
        <dbReference type="ARBA" id="ARBA00022989"/>
    </source>
</evidence>
<dbReference type="RefSeq" id="WP_035886464.1">
    <property type="nucleotide sequence ID" value="NZ_JNCF01000002.1"/>
</dbReference>
<comment type="caution">
    <text evidence="7">The sequence shown here is derived from an EMBL/GenBank/DDBJ whole genome shotgun (WGS) entry which is preliminary data.</text>
</comment>
<evidence type="ECO:0000313" key="7">
    <source>
        <dbReference type="EMBL" id="KGP64288.1"/>
    </source>
</evidence>
<feature type="transmembrane region" description="Helical" evidence="6">
    <location>
        <begin position="91"/>
        <end position="109"/>
    </location>
</feature>
<dbReference type="PANTHER" id="PTHR43483:SF3">
    <property type="entry name" value="MEMBRANE TRANSPORTER PROTEIN HI_0806-RELATED"/>
    <property type="match status" value="1"/>
</dbReference>
<keyword evidence="5 6" id="KW-0472">Membrane</keyword>
<evidence type="ECO:0000256" key="5">
    <source>
        <dbReference type="ARBA" id="ARBA00023136"/>
    </source>
</evidence>
<evidence type="ECO:0000256" key="1">
    <source>
        <dbReference type="ARBA" id="ARBA00004141"/>
    </source>
</evidence>
<evidence type="ECO:0000256" key="6">
    <source>
        <dbReference type="RuleBase" id="RU363041"/>
    </source>
</evidence>
<proteinExistence type="inferred from homology"/>
<evidence type="ECO:0000313" key="8">
    <source>
        <dbReference type="Proteomes" id="UP000054422"/>
    </source>
</evidence>
<protein>
    <recommendedName>
        <fullName evidence="6">Probable membrane transporter protein</fullName>
    </recommendedName>
</protein>
<name>A0A0A2TA36_9GAMM</name>
<feature type="transmembrane region" description="Helical" evidence="6">
    <location>
        <begin position="116"/>
        <end position="136"/>
    </location>
</feature>
<feature type="transmembrane region" description="Helical" evidence="6">
    <location>
        <begin position="53"/>
        <end position="71"/>
    </location>
</feature>
<keyword evidence="4 6" id="KW-1133">Transmembrane helix</keyword>
<dbReference type="InterPro" id="IPR002781">
    <property type="entry name" value="TM_pro_TauE-like"/>
</dbReference>
<organism evidence="7 8">
    <name type="scientific">Legionella norrlandica</name>
    <dbReference type="NCBI Taxonomy" id="1498499"/>
    <lineage>
        <taxon>Bacteria</taxon>
        <taxon>Pseudomonadati</taxon>
        <taxon>Pseudomonadota</taxon>
        <taxon>Gammaproteobacteria</taxon>
        <taxon>Legionellales</taxon>
        <taxon>Legionellaceae</taxon>
        <taxon>Legionella</taxon>
    </lineage>
</organism>
<keyword evidence="6" id="KW-1003">Cell membrane</keyword>
<dbReference type="Proteomes" id="UP000054422">
    <property type="component" value="Unassembled WGS sequence"/>
</dbReference>
<reference evidence="7 8" key="1">
    <citation type="submission" date="2014-05" db="EMBL/GenBank/DDBJ databases">
        <authorList>
            <person name="Rizzardi K."/>
            <person name="Winiecka-Krusnell J."/>
            <person name="Ramliden M."/>
            <person name="Alm E."/>
            <person name="Andersson S."/>
            <person name="Byfors S."/>
        </authorList>
    </citation>
    <scope>NUCLEOTIDE SEQUENCE [LARGE SCALE GENOMIC DNA]</scope>
    <source>
        <strain evidence="7 8">LEGN</strain>
    </source>
</reference>
<gene>
    <name evidence="7" type="ORF">EP47_00095</name>
</gene>
<dbReference type="STRING" id="1498499.EP47_00095"/>
<dbReference type="Pfam" id="PF01925">
    <property type="entry name" value="TauE"/>
    <property type="match status" value="1"/>
</dbReference>
<dbReference type="PANTHER" id="PTHR43483">
    <property type="entry name" value="MEMBRANE TRANSPORTER PROTEIN HI_0806-RELATED"/>
    <property type="match status" value="1"/>
</dbReference>
<dbReference type="AlphaFoldDB" id="A0A0A2TA36"/>
<dbReference type="OrthoDB" id="457670at2"/>
<feature type="transmembrane region" description="Helical" evidence="6">
    <location>
        <begin position="148"/>
        <end position="173"/>
    </location>
</feature>
<keyword evidence="8" id="KW-1185">Reference proteome</keyword>
<keyword evidence="3 6" id="KW-0812">Transmembrane</keyword>
<comment type="similarity">
    <text evidence="2 6">Belongs to the 4-toluene sulfonate uptake permease (TSUP) (TC 2.A.102) family.</text>
</comment>
<feature type="transmembrane region" description="Helical" evidence="6">
    <location>
        <begin position="250"/>
        <end position="267"/>
    </location>
</feature>
<feature type="transmembrane region" description="Helical" evidence="6">
    <location>
        <begin position="12"/>
        <end position="41"/>
    </location>
</feature>
<accession>A0A0A2TA36</accession>
<feature type="transmembrane region" description="Helical" evidence="6">
    <location>
        <begin position="185"/>
        <end position="208"/>
    </location>
</feature>
<sequence>MMSAELLVNGIIYITIGAFAGIMAGALGVGGGLVVVPGLAYIFQHSQIIPADAVMHVAAGCSLTVMIFTSYASLKAHNKMDEILLPIFKKLWPGLMFGTVFGALIASVISTNLLKIIFGLFLIAIAIKMFLDGHVSHSDQFPGHWVNALLSSAIGSVSGLLGVGGGVMVIPYLTYCGVPIRKIPAISNLGTFVVGIVGTIMFMITGTLEMPKISYSWGYIYWPAVLGVTIPSTLIAPLGVKLNYILPINYLRYGFIVILFITAIHMLL</sequence>
<evidence type="ECO:0000256" key="2">
    <source>
        <dbReference type="ARBA" id="ARBA00009142"/>
    </source>
</evidence>
<evidence type="ECO:0000256" key="3">
    <source>
        <dbReference type="ARBA" id="ARBA00022692"/>
    </source>
</evidence>
<dbReference type="EMBL" id="JNCF01000002">
    <property type="protein sequence ID" value="KGP64288.1"/>
    <property type="molecule type" value="Genomic_DNA"/>
</dbReference>
<feature type="transmembrane region" description="Helical" evidence="6">
    <location>
        <begin position="220"/>
        <end position="238"/>
    </location>
</feature>
<comment type="subcellular location">
    <subcellularLocation>
        <location evidence="6">Cell membrane</location>
        <topology evidence="6">Multi-pass membrane protein</topology>
    </subcellularLocation>
    <subcellularLocation>
        <location evidence="1">Membrane</location>
        <topology evidence="1">Multi-pass membrane protein</topology>
    </subcellularLocation>
</comment>